<reference evidence="2" key="1">
    <citation type="submission" date="2019-02" db="EMBL/GenBank/DDBJ databases">
        <authorList>
            <person name="Gruber-Vodicka R. H."/>
            <person name="Seah K. B. B."/>
        </authorList>
    </citation>
    <scope>NUCLEOTIDE SEQUENCE</scope>
    <source>
        <strain evidence="2">BECK_BZ197</strain>
        <strain evidence="1">BECK_BZ199</strain>
    </source>
</reference>
<dbReference type="EMBL" id="CAADFO010000062">
    <property type="protein sequence ID" value="VFK30279.1"/>
    <property type="molecule type" value="Genomic_DNA"/>
</dbReference>
<dbReference type="AlphaFoldDB" id="A0A450XM14"/>
<sequence length="41" mass="4859">MQGECYAKKTKAREKWAYIGKILGELRFRFAKYASRKNGYP</sequence>
<evidence type="ECO:0000313" key="2">
    <source>
        <dbReference type="EMBL" id="VFK30279.1"/>
    </source>
</evidence>
<evidence type="ECO:0000313" key="1">
    <source>
        <dbReference type="EMBL" id="VFK27406.1"/>
    </source>
</evidence>
<dbReference type="EMBL" id="CAADFQ010000003">
    <property type="protein sequence ID" value="VFK27406.1"/>
    <property type="molecule type" value="Genomic_DNA"/>
</dbReference>
<name>A0A450XM14_9GAMM</name>
<proteinExistence type="predicted"/>
<accession>A0A450XM14</accession>
<protein>
    <submittedName>
        <fullName evidence="2">Uncharacterized protein</fullName>
    </submittedName>
</protein>
<gene>
    <name evidence="2" type="ORF">BECKMB1821G_GA0114241_10624</name>
    <name evidence="1" type="ORF">BECKMB1821I_GA0114274_100321</name>
</gene>
<organism evidence="2">
    <name type="scientific">Candidatus Kentrum sp. MB</name>
    <dbReference type="NCBI Taxonomy" id="2138164"/>
    <lineage>
        <taxon>Bacteria</taxon>
        <taxon>Pseudomonadati</taxon>
        <taxon>Pseudomonadota</taxon>
        <taxon>Gammaproteobacteria</taxon>
        <taxon>Candidatus Kentrum</taxon>
    </lineage>
</organism>